<reference evidence="1 2" key="1">
    <citation type="submission" date="2020-08" db="EMBL/GenBank/DDBJ databases">
        <title>Cohnella phylogeny.</title>
        <authorList>
            <person name="Dunlap C."/>
        </authorList>
    </citation>
    <scope>NUCLEOTIDE SEQUENCE [LARGE SCALE GENOMIC DNA]</scope>
    <source>
        <strain evidence="1 2">DSM 25241</strain>
    </source>
</reference>
<accession>A0A841SYP7</accession>
<dbReference type="EMBL" id="JACJVQ010000014">
    <property type="protein sequence ID" value="MBB6635746.1"/>
    <property type="molecule type" value="Genomic_DNA"/>
</dbReference>
<dbReference type="SUPFAM" id="SSF55729">
    <property type="entry name" value="Acyl-CoA N-acyltransferases (Nat)"/>
    <property type="match status" value="1"/>
</dbReference>
<dbReference type="Proteomes" id="UP000535838">
    <property type="component" value="Unassembled WGS sequence"/>
</dbReference>
<evidence type="ECO:0000313" key="1">
    <source>
        <dbReference type="EMBL" id="MBB6635746.1"/>
    </source>
</evidence>
<dbReference type="RefSeq" id="WP_185120982.1">
    <property type="nucleotide sequence ID" value="NZ_JACJVQ010000014.1"/>
</dbReference>
<comment type="caution">
    <text evidence="1">The sequence shown here is derived from an EMBL/GenBank/DDBJ whole genome shotgun (WGS) entry which is preliminary data.</text>
</comment>
<proteinExistence type="predicted"/>
<sequence>MERLTLNGNGIGNGLGSRVIGLDNELEALAKWMAEPGAGTRLLSVSGIGGIGKTTLLTEMARKTRESSLPTLWLDGQSELLTSVSFLSGLEASLASEYGRVRSPDTPLLTFVVSELSRQRTVLLIDNGESLDRLEGWLLSSFLPKLESASVLIVVASRNELSVKWRTNPYWGPRFSSLHLRLFTREEVVAYLRDSGLSTELQIEVAQRTDGHPLLLALTVDWLKSRQGEERRALLEIPAILSAELLREVVSPALYPALTVLSLLPAADHALLNRFLEIPLDPAGYKDLGTLSFIRATPYGLSMHHVASRLLREEYAAKSPLLFQDLRQRIIRLLTEQFHAADKRLQMRYAAHILELYREFLPIANAYANFSSNLRPGEYRPYRPEDLPHLQRFLAAAAPTDWQTELARAEDYPSLLASIAESCPEGICVVRDELGVPLAFCAGVWLNGMTLPILERYAPGFLPILNEDSDRSPSLSPETADTLCILLAAVDVRQSIYRPEELGALLMQQWLIMMTSGLRGITVTADPNLKSLLPALGFKERGSVDPFADKLTVWELDFRQSSFDEWVKRIIRQTGETAAATIYPHASESVPKIDFVAMKRILEHLFESEDPVRSKVLELLTAELPMPPLTTKDQLILRELYVQKARNKEELAGAFYMSRTTFYRHTRTAIRRLAEAIALALTFDSGKIEST</sequence>
<dbReference type="Gene3D" id="3.40.50.300">
    <property type="entry name" value="P-loop containing nucleotide triphosphate hydrolases"/>
    <property type="match status" value="1"/>
</dbReference>
<evidence type="ECO:0000313" key="2">
    <source>
        <dbReference type="Proteomes" id="UP000535838"/>
    </source>
</evidence>
<organism evidence="1 2">
    <name type="scientific">Cohnella thailandensis</name>
    <dbReference type="NCBI Taxonomy" id="557557"/>
    <lineage>
        <taxon>Bacteria</taxon>
        <taxon>Bacillati</taxon>
        <taxon>Bacillota</taxon>
        <taxon>Bacilli</taxon>
        <taxon>Bacillales</taxon>
        <taxon>Paenibacillaceae</taxon>
        <taxon>Cohnella</taxon>
    </lineage>
</organism>
<protein>
    <submittedName>
        <fullName evidence="1">Bacterio-opsin activator</fullName>
    </submittedName>
</protein>
<dbReference type="SUPFAM" id="SSF52540">
    <property type="entry name" value="P-loop containing nucleoside triphosphate hydrolases"/>
    <property type="match status" value="1"/>
</dbReference>
<keyword evidence="2" id="KW-1185">Reference proteome</keyword>
<dbReference type="InterPro" id="IPR016181">
    <property type="entry name" value="Acyl_CoA_acyltransferase"/>
</dbReference>
<dbReference type="AlphaFoldDB" id="A0A841SYP7"/>
<name>A0A841SYP7_9BACL</name>
<dbReference type="InterPro" id="IPR027417">
    <property type="entry name" value="P-loop_NTPase"/>
</dbReference>
<gene>
    <name evidence="1" type="ORF">H7B67_16630</name>
</gene>